<dbReference type="InterPro" id="IPR038157">
    <property type="entry name" value="FeoA_core_dom"/>
</dbReference>
<evidence type="ECO:0000313" key="3">
    <source>
        <dbReference type="EMBL" id="RIA78543.1"/>
    </source>
</evidence>
<feature type="domain" description="Ferrous iron transporter FeoA-like" evidence="2">
    <location>
        <begin position="1"/>
        <end position="70"/>
    </location>
</feature>
<dbReference type="OrthoDB" id="5984at2"/>
<dbReference type="Gene3D" id="2.30.30.90">
    <property type="match status" value="1"/>
</dbReference>
<protein>
    <submittedName>
        <fullName evidence="3">Ferrous iron transport protein A</fullName>
    </submittedName>
</protein>
<accession>A0A397RWK5</accession>
<evidence type="ECO:0000313" key="4">
    <source>
        <dbReference type="Proteomes" id="UP000266506"/>
    </source>
</evidence>
<sequence length="70" mass="7643">MPLVIAPLNTDLRIVKVLVEDKLKKHLESLGITINSTIKVISCTGGNCIIQVREGRLAIDRHVATKILVA</sequence>
<dbReference type="Pfam" id="PF04023">
    <property type="entry name" value="FeoA"/>
    <property type="match status" value="1"/>
</dbReference>
<dbReference type="InterPro" id="IPR007167">
    <property type="entry name" value="Fe-transptr_FeoA-like"/>
</dbReference>
<evidence type="ECO:0000256" key="1">
    <source>
        <dbReference type="ARBA" id="ARBA00023004"/>
    </source>
</evidence>
<name>A0A397RWK5_9MOLU</name>
<keyword evidence="1" id="KW-0408">Iron</keyword>
<dbReference type="PANTHER" id="PTHR43151:SF1">
    <property type="entry name" value="SSR2333 PROTEIN"/>
    <property type="match status" value="1"/>
</dbReference>
<evidence type="ECO:0000259" key="2">
    <source>
        <dbReference type="SMART" id="SM00899"/>
    </source>
</evidence>
<reference evidence="3 4" key="1">
    <citation type="submission" date="2018-08" db="EMBL/GenBank/DDBJ databases">
        <title>Genomic Encyclopedia of Archaeal and Bacterial Type Strains, Phase II (KMG-II): from individual species to whole genera.</title>
        <authorList>
            <person name="Goeker M."/>
        </authorList>
    </citation>
    <scope>NUCLEOTIDE SEQUENCE [LARGE SCALE GENOMIC DNA]</scope>
    <source>
        <strain evidence="3 4">ATCC 27112</strain>
    </source>
</reference>
<dbReference type="EMBL" id="QXEV01000001">
    <property type="protein sequence ID" value="RIA78543.1"/>
    <property type="molecule type" value="Genomic_DNA"/>
</dbReference>
<dbReference type="InterPro" id="IPR053184">
    <property type="entry name" value="FeoA-like"/>
</dbReference>
<gene>
    <name evidence="3" type="ORF">EI71_00104</name>
</gene>
<dbReference type="InterPro" id="IPR008988">
    <property type="entry name" value="Transcriptional_repressor_C"/>
</dbReference>
<dbReference type="AlphaFoldDB" id="A0A397RWK5"/>
<proteinExistence type="predicted"/>
<comment type="caution">
    <text evidence="3">The sequence shown here is derived from an EMBL/GenBank/DDBJ whole genome shotgun (WGS) entry which is preliminary data.</text>
</comment>
<dbReference type="PANTHER" id="PTHR43151">
    <property type="entry name" value="FEOA FAMILY PROTEIN"/>
    <property type="match status" value="1"/>
</dbReference>
<dbReference type="SUPFAM" id="SSF50037">
    <property type="entry name" value="C-terminal domain of transcriptional repressors"/>
    <property type="match status" value="1"/>
</dbReference>
<dbReference type="GO" id="GO:0046914">
    <property type="term" value="F:transition metal ion binding"/>
    <property type="evidence" value="ECO:0007669"/>
    <property type="project" value="InterPro"/>
</dbReference>
<dbReference type="InParanoid" id="A0A397RWK5"/>
<dbReference type="RefSeq" id="WP_119015287.1">
    <property type="nucleotide sequence ID" value="NZ_QXEV01000001.1"/>
</dbReference>
<dbReference type="Proteomes" id="UP000266506">
    <property type="component" value="Unassembled WGS sequence"/>
</dbReference>
<organism evidence="3 4">
    <name type="scientific">Anaeroplasma bactoclasticum</name>
    <dbReference type="NCBI Taxonomy" id="2088"/>
    <lineage>
        <taxon>Bacteria</taxon>
        <taxon>Bacillati</taxon>
        <taxon>Mycoplasmatota</taxon>
        <taxon>Mollicutes</taxon>
        <taxon>Anaeroplasmatales</taxon>
        <taxon>Anaeroplasmataceae</taxon>
        <taxon>Anaeroplasma</taxon>
    </lineage>
</organism>
<dbReference type="SMART" id="SM00899">
    <property type="entry name" value="FeoA"/>
    <property type="match status" value="1"/>
</dbReference>
<keyword evidence="4" id="KW-1185">Reference proteome</keyword>